<organism evidence="7 8">
    <name type="scientific">Glonium stellatum</name>
    <dbReference type="NCBI Taxonomy" id="574774"/>
    <lineage>
        <taxon>Eukaryota</taxon>
        <taxon>Fungi</taxon>
        <taxon>Dikarya</taxon>
        <taxon>Ascomycota</taxon>
        <taxon>Pezizomycotina</taxon>
        <taxon>Dothideomycetes</taxon>
        <taxon>Pleosporomycetidae</taxon>
        <taxon>Gloniales</taxon>
        <taxon>Gloniaceae</taxon>
        <taxon>Glonium</taxon>
    </lineage>
</organism>
<feature type="region of interest" description="Disordered" evidence="5">
    <location>
        <begin position="264"/>
        <end position="285"/>
    </location>
</feature>
<evidence type="ECO:0000313" key="7">
    <source>
        <dbReference type="EMBL" id="OCL11777.1"/>
    </source>
</evidence>
<evidence type="ECO:0000256" key="1">
    <source>
        <dbReference type="ARBA" id="ARBA00004141"/>
    </source>
</evidence>
<dbReference type="GO" id="GO:0016020">
    <property type="term" value="C:membrane"/>
    <property type="evidence" value="ECO:0007669"/>
    <property type="project" value="UniProtKB-SubCell"/>
</dbReference>
<evidence type="ECO:0000256" key="6">
    <source>
        <dbReference type="SAM" id="Phobius"/>
    </source>
</evidence>
<keyword evidence="4 6" id="KW-0472">Membrane</keyword>
<evidence type="ECO:0008006" key="9">
    <source>
        <dbReference type="Google" id="ProtNLM"/>
    </source>
</evidence>
<feature type="transmembrane region" description="Helical" evidence="6">
    <location>
        <begin position="236"/>
        <end position="257"/>
    </location>
</feature>
<dbReference type="Gene3D" id="1.20.1250.20">
    <property type="entry name" value="MFS general substrate transporter like domains"/>
    <property type="match status" value="1"/>
</dbReference>
<evidence type="ECO:0000256" key="3">
    <source>
        <dbReference type="ARBA" id="ARBA00022989"/>
    </source>
</evidence>
<feature type="transmembrane region" description="Helical" evidence="6">
    <location>
        <begin position="429"/>
        <end position="453"/>
    </location>
</feature>
<accession>A0A8E2JWI0</accession>
<feature type="transmembrane region" description="Helical" evidence="6">
    <location>
        <begin position="172"/>
        <end position="197"/>
    </location>
</feature>
<comment type="subcellular location">
    <subcellularLocation>
        <location evidence="1">Membrane</location>
        <topology evidence="1">Multi-pass membrane protein</topology>
    </subcellularLocation>
</comment>
<dbReference type="AlphaFoldDB" id="A0A8E2JWI0"/>
<dbReference type="Pfam" id="PF07690">
    <property type="entry name" value="MFS_1"/>
    <property type="match status" value="1"/>
</dbReference>
<dbReference type="InterPro" id="IPR036259">
    <property type="entry name" value="MFS_trans_sf"/>
</dbReference>
<feature type="transmembrane region" description="Helical" evidence="6">
    <location>
        <begin position="325"/>
        <end position="347"/>
    </location>
</feature>
<feature type="transmembrane region" description="Helical" evidence="6">
    <location>
        <begin position="209"/>
        <end position="230"/>
    </location>
</feature>
<dbReference type="InterPro" id="IPR011701">
    <property type="entry name" value="MFS"/>
</dbReference>
<feature type="transmembrane region" description="Helical" evidence="6">
    <location>
        <begin position="399"/>
        <end position="423"/>
    </location>
</feature>
<protein>
    <recommendedName>
        <fullName evidence="9">Major facilitator superfamily (MFS) profile domain-containing protein</fullName>
    </recommendedName>
</protein>
<dbReference type="PANTHER" id="PTHR23507:SF8">
    <property type="entry name" value="MFS GENERAL SUBSTRATE TRANSPORTER"/>
    <property type="match status" value="1"/>
</dbReference>
<feature type="transmembrane region" description="Helical" evidence="6">
    <location>
        <begin position="46"/>
        <end position="66"/>
    </location>
</feature>
<evidence type="ECO:0000256" key="2">
    <source>
        <dbReference type="ARBA" id="ARBA00022692"/>
    </source>
</evidence>
<dbReference type="OrthoDB" id="194139at2759"/>
<keyword evidence="8" id="KW-1185">Reference proteome</keyword>
<feature type="transmembrane region" description="Helical" evidence="6">
    <location>
        <begin position="359"/>
        <end position="378"/>
    </location>
</feature>
<name>A0A8E2JWI0_9PEZI</name>
<keyword evidence="2 6" id="KW-0812">Transmembrane</keyword>
<reference evidence="7 8" key="1">
    <citation type="journal article" date="2016" name="Nat. Commun.">
        <title>Ectomycorrhizal ecology is imprinted in the genome of the dominant symbiotic fungus Cenococcum geophilum.</title>
        <authorList>
            <consortium name="DOE Joint Genome Institute"/>
            <person name="Peter M."/>
            <person name="Kohler A."/>
            <person name="Ohm R.A."/>
            <person name="Kuo A."/>
            <person name="Krutzmann J."/>
            <person name="Morin E."/>
            <person name="Arend M."/>
            <person name="Barry K.W."/>
            <person name="Binder M."/>
            <person name="Choi C."/>
            <person name="Clum A."/>
            <person name="Copeland A."/>
            <person name="Grisel N."/>
            <person name="Haridas S."/>
            <person name="Kipfer T."/>
            <person name="LaButti K."/>
            <person name="Lindquist E."/>
            <person name="Lipzen A."/>
            <person name="Maire R."/>
            <person name="Meier B."/>
            <person name="Mihaltcheva S."/>
            <person name="Molinier V."/>
            <person name="Murat C."/>
            <person name="Poggeler S."/>
            <person name="Quandt C.A."/>
            <person name="Sperisen C."/>
            <person name="Tritt A."/>
            <person name="Tisserant E."/>
            <person name="Crous P.W."/>
            <person name="Henrissat B."/>
            <person name="Nehls U."/>
            <person name="Egli S."/>
            <person name="Spatafora J.W."/>
            <person name="Grigoriev I.V."/>
            <person name="Martin F.M."/>
        </authorList>
    </citation>
    <scope>NUCLEOTIDE SEQUENCE [LARGE SCALE GENOMIC DNA]</scope>
    <source>
        <strain evidence="7 8">CBS 207.34</strain>
    </source>
</reference>
<dbReference type="PANTHER" id="PTHR23507">
    <property type="entry name" value="ZGC:174356"/>
    <property type="match status" value="1"/>
</dbReference>
<evidence type="ECO:0000313" key="8">
    <source>
        <dbReference type="Proteomes" id="UP000250140"/>
    </source>
</evidence>
<dbReference type="EMBL" id="KV748991">
    <property type="protein sequence ID" value="OCL11777.1"/>
    <property type="molecule type" value="Genomic_DNA"/>
</dbReference>
<dbReference type="GO" id="GO:0022857">
    <property type="term" value="F:transmembrane transporter activity"/>
    <property type="evidence" value="ECO:0007669"/>
    <property type="project" value="InterPro"/>
</dbReference>
<sequence length="506" mass="56006">MASPQDEDVQNTSATAEDDLLILPRSSPLVGPIRNISSYSKDRQSALWTLLFLLILTNMATSLYNLPLNRVIELRLCREYYNQRDPSVIDPDGSIPEKLCKLNQVQQELAWLQGVMETTLIVCDFIVTIPFSFLAERFGVRFVLLLNMIPRIFMTFWVLLVGNFDRIFSTKAIIAGPFLAIFGGECVFSSTIFALTAALTQEYVQRASYFSYISSVSYVVAFMGPSLASFTMSQSLWLPFWIGVVLLTAAIPTIYLLPETKSRSNKHSLESDPATPETGPLLGQRLSSPIRYSDAFEADKKPPDYIIHTVKALIRLIIGRRNFQLLLVSFLLTALASSDTKLLVQYISKRYEWTFAQAGYLLSTKALVNIVLLTVFVPRVIRASIASKSVHGSEIRLNFLGAETSILISILGVLCIAMSFKIWMLLTSLIIYALGSALPVFTISLVKSPLIALQEAHTHTQDFSIVMLTKTLGSLLGAPLMTVAWVQGIKSGGVGLGLPYFISAVS</sequence>
<dbReference type="Proteomes" id="UP000250140">
    <property type="component" value="Unassembled WGS sequence"/>
</dbReference>
<dbReference type="SUPFAM" id="SSF103473">
    <property type="entry name" value="MFS general substrate transporter"/>
    <property type="match status" value="1"/>
</dbReference>
<evidence type="ECO:0000256" key="5">
    <source>
        <dbReference type="SAM" id="MobiDB-lite"/>
    </source>
</evidence>
<feature type="transmembrane region" description="Helical" evidence="6">
    <location>
        <begin position="465"/>
        <end position="486"/>
    </location>
</feature>
<evidence type="ECO:0000256" key="4">
    <source>
        <dbReference type="ARBA" id="ARBA00023136"/>
    </source>
</evidence>
<gene>
    <name evidence="7" type="ORF">AOQ84DRAFT_286541</name>
</gene>
<keyword evidence="3 6" id="KW-1133">Transmembrane helix</keyword>
<proteinExistence type="predicted"/>
<feature type="transmembrane region" description="Helical" evidence="6">
    <location>
        <begin position="142"/>
        <end position="160"/>
    </location>
</feature>